<dbReference type="EMBL" id="MU155511">
    <property type="protein sequence ID" value="KAF9472660.1"/>
    <property type="molecule type" value="Genomic_DNA"/>
</dbReference>
<dbReference type="Pfam" id="PF12937">
    <property type="entry name" value="F-box-like"/>
    <property type="match status" value="1"/>
</dbReference>
<proteinExistence type="predicted"/>
<dbReference type="AlphaFoldDB" id="A0A9P6CT41"/>
<reference evidence="2" key="1">
    <citation type="submission" date="2020-11" db="EMBL/GenBank/DDBJ databases">
        <authorList>
            <consortium name="DOE Joint Genome Institute"/>
            <person name="Ahrendt S."/>
            <person name="Riley R."/>
            <person name="Andreopoulos W."/>
            <person name="Labutti K."/>
            <person name="Pangilinan J."/>
            <person name="Ruiz-Duenas F.J."/>
            <person name="Barrasa J.M."/>
            <person name="Sanchez-Garcia M."/>
            <person name="Camarero S."/>
            <person name="Miyauchi S."/>
            <person name="Serrano A."/>
            <person name="Linde D."/>
            <person name="Babiker R."/>
            <person name="Drula E."/>
            <person name="Ayuso-Fernandez I."/>
            <person name="Pacheco R."/>
            <person name="Padilla G."/>
            <person name="Ferreira P."/>
            <person name="Barriuso J."/>
            <person name="Kellner H."/>
            <person name="Castanera R."/>
            <person name="Alfaro M."/>
            <person name="Ramirez L."/>
            <person name="Pisabarro A.G."/>
            <person name="Kuo A."/>
            <person name="Tritt A."/>
            <person name="Lipzen A."/>
            <person name="He G."/>
            <person name="Yan M."/>
            <person name="Ng V."/>
            <person name="Cullen D."/>
            <person name="Martin F."/>
            <person name="Rosso M.-N."/>
            <person name="Henrissat B."/>
            <person name="Hibbett D."/>
            <person name="Martinez A.T."/>
            <person name="Grigoriev I.V."/>
        </authorList>
    </citation>
    <scope>NUCLEOTIDE SEQUENCE</scope>
    <source>
        <strain evidence="2">CIRM-BRFM 674</strain>
    </source>
</reference>
<protein>
    <recommendedName>
        <fullName evidence="1">F-box domain-containing protein</fullName>
    </recommendedName>
</protein>
<evidence type="ECO:0000259" key="1">
    <source>
        <dbReference type="Pfam" id="PF12937"/>
    </source>
</evidence>
<comment type="caution">
    <text evidence="2">The sequence shown here is derived from an EMBL/GenBank/DDBJ whole genome shotgun (WGS) entry which is preliminary data.</text>
</comment>
<dbReference type="SUPFAM" id="SSF81383">
    <property type="entry name" value="F-box domain"/>
    <property type="match status" value="1"/>
</dbReference>
<sequence length="421" mass="48312">MEPPTINNLPYELLIKIFKHAIWWTKDTTVSDYYFPLTPHDPATLYFISHVCGKWREIVLSDPSLWVDINMAFGRLTLDERIKRAQGSPLTLRSPLYSQQWPTMLSHVDSWRSFSHCTSMGYIGNLTQPSPKLEMFQLHYRPIFSDYDVDRPDRNAGPDKFFLPSNLFGGHAPSLTKFAIANVEITPTFDFSLWHNLTDLYVDFHLGGVYPISSRKWLSILRPMKCLESLFLAWTYKRDLRNASIMNYIMPLRNVPDDAPKVTDDDVHLSRLRTLVLVATVKTDILCNIFSKLVVPNFCSTLVTAFDATNDHDMMRYLEAGIHRRLKGWRIAGTPFYFSLLHGELRFGFKIDLGARTDDIEGCAFVYHSLESNNRMGTSDSVPLEAMDGTLAKLPTIAVKGFPTPWSIKNDSFIRHFNDLV</sequence>
<dbReference type="Proteomes" id="UP000807469">
    <property type="component" value="Unassembled WGS sequence"/>
</dbReference>
<dbReference type="InterPro" id="IPR036047">
    <property type="entry name" value="F-box-like_dom_sf"/>
</dbReference>
<dbReference type="OrthoDB" id="3365698at2759"/>
<name>A0A9P6CT41_9AGAR</name>
<evidence type="ECO:0000313" key="2">
    <source>
        <dbReference type="EMBL" id="KAF9472660.1"/>
    </source>
</evidence>
<feature type="domain" description="F-box" evidence="1">
    <location>
        <begin position="6"/>
        <end position="69"/>
    </location>
</feature>
<evidence type="ECO:0000313" key="3">
    <source>
        <dbReference type="Proteomes" id="UP000807469"/>
    </source>
</evidence>
<accession>A0A9P6CT41</accession>
<organism evidence="2 3">
    <name type="scientific">Pholiota conissans</name>
    <dbReference type="NCBI Taxonomy" id="109636"/>
    <lineage>
        <taxon>Eukaryota</taxon>
        <taxon>Fungi</taxon>
        <taxon>Dikarya</taxon>
        <taxon>Basidiomycota</taxon>
        <taxon>Agaricomycotina</taxon>
        <taxon>Agaricomycetes</taxon>
        <taxon>Agaricomycetidae</taxon>
        <taxon>Agaricales</taxon>
        <taxon>Agaricineae</taxon>
        <taxon>Strophariaceae</taxon>
        <taxon>Pholiota</taxon>
    </lineage>
</organism>
<gene>
    <name evidence="2" type="ORF">BDN70DRAFT_886768</name>
</gene>
<dbReference type="InterPro" id="IPR001810">
    <property type="entry name" value="F-box_dom"/>
</dbReference>
<dbReference type="Gene3D" id="1.20.1280.50">
    <property type="match status" value="1"/>
</dbReference>
<keyword evidence="3" id="KW-1185">Reference proteome</keyword>